<dbReference type="Gene3D" id="2.60.120.620">
    <property type="entry name" value="q2cbj1_9rhob like domain"/>
    <property type="match status" value="1"/>
</dbReference>
<evidence type="ECO:0000256" key="2">
    <source>
        <dbReference type="ARBA" id="ARBA00005830"/>
    </source>
</evidence>
<evidence type="ECO:0000256" key="4">
    <source>
        <dbReference type="ARBA" id="ARBA00022723"/>
    </source>
</evidence>
<dbReference type="OMA" id="DYHTRNC"/>
<dbReference type="InterPro" id="IPR008775">
    <property type="entry name" value="Phytyl_CoA_dOase-like"/>
</dbReference>
<keyword evidence="7" id="KW-0408">Iron</keyword>
<dbReference type="GO" id="GO:0046872">
    <property type="term" value="F:metal ion binding"/>
    <property type="evidence" value="ECO:0007669"/>
    <property type="project" value="UniProtKB-KW"/>
</dbReference>
<dbReference type="HOGENOM" id="CLU_047725_0_1_1"/>
<dbReference type="AlphaFoldDB" id="Q6BGP6"/>
<comment type="subunit">
    <text evidence="3">Homodimer.</text>
</comment>
<comment type="cofactor">
    <cofactor evidence="1">
        <name>Fe cation</name>
        <dbReference type="ChEBI" id="CHEBI:24875"/>
    </cofactor>
</comment>
<keyword evidence="5" id="KW-0223">Dioxygenase</keyword>
<evidence type="ECO:0000256" key="5">
    <source>
        <dbReference type="ARBA" id="ARBA00022964"/>
    </source>
</evidence>
<dbReference type="RefSeq" id="XP_462625.1">
    <property type="nucleotide sequence ID" value="XM_462625.1"/>
</dbReference>
<evidence type="ECO:0000256" key="3">
    <source>
        <dbReference type="ARBA" id="ARBA00011738"/>
    </source>
</evidence>
<dbReference type="InParanoid" id="Q6BGP6"/>
<evidence type="ECO:0000256" key="7">
    <source>
        <dbReference type="ARBA" id="ARBA00023004"/>
    </source>
</evidence>
<dbReference type="OrthoDB" id="445007at2759"/>
<keyword evidence="6" id="KW-0560">Oxidoreductase</keyword>
<dbReference type="STRING" id="284592.Q6BGP6"/>
<evidence type="ECO:0000313" key="9">
    <source>
        <dbReference type="Proteomes" id="UP000000599"/>
    </source>
</evidence>
<dbReference type="SUPFAM" id="SSF51197">
    <property type="entry name" value="Clavaminate synthase-like"/>
    <property type="match status" value="1"/>
</dbReference>
<sequence>MLYQKSVKSFGAITLENGLKITDITKQPPHCVSSLPITTKDFTLLYNSDTSSIIEKLEKYGVCIVRNLIQEEKCDKIVEELDPYFFRDEAWNGSPFPKETTVVTRSILKSPTSADFILCNDLFVQLSSRFLSESNYFWTGNQIREGSSYIQLNSAITYKVGPNAKDQMYHREDMIHHNIHEENDTYKYGSETLLGLSIALTDTTKANGATRVIPGSHLWGPNRCPDNNEGNACYLELEKGDCAFILGSTYHAASSNMTSEDRITSFYFMTKSYLKQEENYFLDKNVSYFTKYSNIALRLLGLDLSEPFCGHMDYMNPILLFTAKSSFEESTPKFQNKNYTETIYPSFT</sequence>
<dbReference type="PANTHER" id="PTHR20883">
    <property type="entry name" value="PHYTANOYL-COA DIOXYGENASE DOMAIN CONTAINING 1"/>
    <property type="match status" value="1"/>
</dbReference>
<protein>
    <submittedName>
        <fullName evidence="8">DEHA2G24904p</fullName>
    </submittedName>
</protein>
<dbReference type="VEuPathDB" id="FungiDB:DEHA2G24904g"/>
<dbReference type="eggNOG" id="ENOG502RUKM">
    <property type="taxonomic scope" value="Eukaryota"/>
</dbReference>
<evidence type="ECO:0000256" key="1">
    <source>
        <dbReference type="ARBA" id="ARBA00001962"/>
    </source>
</evidence>
<dbReference type="Proteomes" id="UP000000599">
    <property type="component" value="Chromosome G"/>
</dbReference>
<dbReference type="GeneID" id="2904357"/>
<dbReference type="EMBL" id="CR382139">
    <property type="protein sequence ID" value="CAG91144.1"/>
    <property type="molecule type" value="Genomic_DNA"/>
</dbReference>
<dbReference type="GO" id="GO:0051213">
    <property type="term" value="F:dioxygenase activity"/>
    <property type="evidence" value="ECO:0007669"/>
    <property type="project" value="UniProtKB-KW"/>
</dbReference>
<gene>
    <name evidence="8" type="ordered locus">DEHA2G24904g</name>
</gene>
<comment type="similarity">
    <text evidence="2">Belongs to the PhyH family.</text>
</comment>
<evidence type="ECO:0000313" key="8">
    <source>
        <dbReference type="EMBL" id="CAG91144.1"/>
    </source>
</evidence>
<dbReference type="Pfam" id="PF05721">
    <property type="entry name" value="PhyH"/>
    <property type="match status" value="1"/>
</dbReference>
<dbReference type="FunCoup" id="Q6BGP6">
    <property type="interactions" value="26"/>
</dbReference>
<keyword evidence="9" id="KW-1185">Reference proteome</keyword>
<keyword evidence="4" id="KW-0479">Metal-binding</keyword>
<organism evidence="8 9">
    <name type="scientific">Debaryomyces hansenii (strain ATCC 36239 / CBS 767 / BCRC 21394 / JCM 1990 / NBRC 0083 / IGC 2968)</name>
    <name type="common">Yeast</name>
    <name type="synonym">Torulaspora hansenii</name>
    <dbReference type="NCBI Taxonomy" id="284592"/>
    <lineage>
        <taxon>Eukaryota</taxon>
        <taxon>Fungi</taxon>
        <taxon>Dikarya</taxon>
        <taxon>Ascomycota</taxon>
        <taxon>Saccharomycotina</taxon>
        <taxon>Pichiomycetes</taxon>
        <taxon>Debaryomycetaceae</taxon>
        <taxon>Debaryomyces</taxon>
    </lineage>
</organism>
<dbReference type="PANTHER" id="PTHR20883:SF45">
    <property type="entry name" value="PHYTANOYL-COA DIOXYGENASE FAMILY PROTEIN"/>
    <property type="match status" value="1"/>
</dbReference>
<evidence type="ECO:0000256" key="6">
    <source>
        <dbReference type="ARBA" id="ARBA00023002"/>
    </source>
</evidence>
<dbReference type="KEGG" id="dha:DEHA2G24904g"/>
<accession>Q6BGP6</accession>
<reference evidence="8 9" key="1">
    <citation type="journal article" date="2004" name="Nature">
        <title>Genome evolution in yeasts.</title>
        <authorList>
            <consortium name="Genolevures"/>
            <person name="Dujon B."/>
            <person name="Sherman D."/>
            <person name="Fischer G."/>
            <person name="Durrens P."/>
            <person name="Casaregola S."/>
            <person name="Lafontaine I."/>
            <person name="de Montigny J."/>
            <person name="Marck C."/>
            <person name="Neuveglise C."/>
            <person name="Talla E."/>
            <person name="Goffard N."/>
            <person name="Frangeul L."/>
            <person name="Aigle M."/>
            <person name="Anthouard V."/>
            <person name="Babour A."/>
            <person name="Barbe V."/>
            <person name="Barnay S."/>
            <person name="Blanchin S."/>
            <person name="Beckerich J.M."/>
            <person name="Beyne E."/>
            <person name="Bleykasten C."/>
            <person name="Boisrame A."/>
            <person name="Boyer J."/>
            <person name="Cattolico L."/>
            <person name="Confanioleri F."/>
            <person name="de Daruvar A."/>
            <person name="Despons L."/>
            <person name="Fabre E."/>
            <person name="Fairhead C."/>
            <person name="Ferry-Dumazet H."/>
            <person name="Groppi A."/>
            <person name="Hantraye F."/>
            <person name="Hennequin C."/>
            <person name="Jauniaux N."/>
            <person name="Joyet P."/>
            <person name="Kachouri R."/>
            <person name="Kerrest A."/>
            <person name="Koszul R."/>
            <person name="Lemaire M."/>
            <person name="Lesur I."/>
            <person name="Ma L."/>
            <person name="Muller H."/>
            <person name="Nicaud J.M."/>
            <person name="Nikolski M."/>
            <person name="Oztas S."/>
            <person name="Ozier-Kalogeropoulos O."/>
            <person name="Pellenz S."/>
            <person name="Potier S."/>
            <person name="Richard G.F."/>
            <person name="Straub M.L."/>
            <person name="Suleau A."/>
            <person name="Swennene D."/>
            <person name="Tekaia F."/>
            <person name="Wesolowski-Louvel M."/>
            <person name="Westhof E."/>
            <person name="Wirth B."/>
            <person name="Zeniou-Meyer M."/>
            <person name="Zivanovic I."/>
            <person name="Bolotin-Fukuhara M."/>
            <person name="Thierry A."/>
            <person name="Bouchier C."/>
            <person name="Caudron B."/>
            <person name="Scarpelli C."/>
            <person name="Gaillardin C."/>
            <person name="Weissenbach J."/>
            <person name="Wincker P."/>
            <person name="Souciet J.L."/>
        </authorList>
    </citation>
    <scope>NUCLEOTIDE SEQUENCE [LARGE SCALE GENOMIC DNA]</scope>
    <source>
        <strain evidence="9">ATCC 36239 / CBS 767 / BCRC 21394 / JCM 1990 / NBRC 0083 / IGC 2968</strain>
    </source>
</reference>
<name>Q6BGP6_DEBHA</name>
<proteinExistence type="inferred from homology"/>